<dbReference type="GO" id="GO:0015627">
    <property type="term" value="C:type II protein secretion system complex"/>
    <property type="evidence" value="ECO:0007669"/>
    <property type="project" value="TreeGrafter"/>
</dbReference>
<feature type="domain" description="Secretin/TonB short N-terminal" evidence="8">
    <location>
        <begin position="240"/>
        <end position="288"/>
    </location>
</feature>
<dbReference type="Pfam" id="PF03958">
    <property type="entry name" value="Secretin_N"/>
    <property type="match status" value="1"/>
</dbReference>
<dbReference type="RefSeq" id="WP_015923580.1">
    <property type="nucleotide sequence ID" value="NC_011899.1"/>
</dbReference>
<evidence type="ECO:0000313" key="9">
    <source>
        <dbReference type="EMBL" id="ACL70611.1"/>
    </source>
</evidence>
<dbReference type="Pfam" id="PF00263">
    <property type="entry name" value="Secretin"/>
    <property type="match status" value="1"/>
</dbReference>
<feature type="domain" description="Secretin/TonB short N-terminal" evidence="8">
    <location>
        <begin position="67"/>
        <end position="116"/>
    </location>
</feature>
<reference evidence="9 10" key="1">
    <citation type="journal article" date="2009" name="PLoS ONE">
        <title>Genome analysis of the anaerobic thermohalophilic bacterium Halothermothrix orenii.</title>
        <authorList>
            <person name="Mavromatis K."/>
            <person name="Ivanova N."/>
            <person name="Anderson I."/>
            <person name="Lykidis A."/>
            <person name="Hooper S.D."/>
            <person name="Sun H."/>
            <person name="Kunin V."/>
            <person name="Lapidus A."/>
            <person name="Hugenholtz P."/>
            <person name="Patel B."/>
            <person name="Kyrpides N.C."/>
        </authorList>
    </citation>
    <scope>NUCLEOTIDE SEQUENCE [LARGE SCALE GENOMIC DNA]</scope>
    <source>
        <strain evidence="10">H 168 / OCM 544 / DSM 9562</strain>
    </source>
</reference>
<dbReference type="HOGENOM" id="CLU_434620_0_0_9"/>
<comment type="similarity">
    <text evidence="6">Belongs to the bacterial secretin family.</text>
</comment>
<keyword evidence="2 7" id="KW-0813">Transport</keyword>
<evidence type="ECO:0000256" key="3">
    <source>
        <dbReference type="ARBA" id="ARBA00022729"/>
    </source>
</evidence>
<dbReference type="KEGG" id="hor:Hore_18620"/>
<keyword evidence="10" id="KW-1185">Reference proteome</keyword>
<dbReference type="Gene3D" id="3.30.1370.120">
    <property type="match status" value="1"/>
</dbReference>
<dbReference type="InterPro" id="IPR038591">
    <property type="entry name" value="NolW-like_sf"/>
</dbReference>
<evidence type="ECO:0000256" key="4">
    <source>
        <dbReference type="ARBA" id="ARBA00023136"/>
    </source>
</evidence>
<protein>
    <submittedName>
        <fullName evidence="9">Type II and III secretion system protein</fullName>
    </submittedName>
</protein>
<dbReference type="InterPro" id="IPR001775">
    <property type="entry name" value="GspD/PilQ"/>
</dbReference>
<comment type="subcellular location">
    <subcellularLocation>
        <location evidence="7">Cell outer membrane</location>
    </subcellularLocation>
    <subcellularLocation>
        <location evidence="1">Membrane</location>
    </subcellularLocation>
</comment>
<dbReference type="PRINTS" id="PR00811">
    <property type="entry name" value="BCTERIALGSPD"/>
</dbReference>
<sequence length="602" mass="66725">MFRKVKVFPVFKLNKKQSNYITRVFGVALTVLLIVTSTVSAEELVDVTVRGADIRDVLLMLTEQSGINLVPDETVQGEVTINLRDVDLQEALKTLTMAYGYHFEKVSENVYLVSRDKLEAPVDVRVKDGFLTVHATNANLRTLLREIADKASINIVMDDSVSGKISIDLENIPLEVGLINLLHVNGFSLSKSNSVYRIFKADNNTGNNLAISVVDNRVSMDVSQANLGDVLRTLARLGDLDMVLFGGVRDIVDLKLEDISLDEAIEIILAGTRYTYRKVDGVYLIGDKNINSPASDLLTTSELIPMEYIEVEKVPQLLPNNFPAANVKVLKEKNALLVTGTQSDINKLKEYIKQIDTRIPLIVVEAVVVELTRNRQENPVIKLGMEYDGEEELLFDTSMGKLTYKSVLDLPDDFYLKIEALVTEGLLTVKARPNITTLNGQQAMIDVGTVQYYKVKQTDGEGNEETQYQSINAGVSLTVTPWVSSSGEITLKLRPQVSNIGAAAAEGPPQVSRREVDTTVRVKDGQTVVIGGLIQDVGTNTTSKVPFLANIPLIGKLFKSRNNNVNQTELIIFITPRVLKVNEEEVKSKMKKMLEKSREQLQ</sequence>
<evidence type="ECO:0000256" key="1">
    <source>
        <dbReference type="ARBA" id="ARBA00004370"/>
    </source>
</evidence>
<dbReference type="GO" id="GO:0009306">
    <property type="term" value="P:protein secretion"/>
    <property type="evidence" value="ECO:0007669"/>
    <property type="project" value="InterPro"/>
</dbReference>
<evidence type="ECO:0000256" key="5">
    <source>
        <dbReference type="ARBA" id="ARBA00023237"/>
    </source>
</evidence>
<dbReference type="InterPro" id="IPR004846">
    <property type="entry name" value="T2SS/T3SS_dom"/>
</dbReference>
<dbReference type="Pfam" id="PF07660">
    <property type="entry name" value="STN"/>
    <property type="match status" value="1"/>
</dbReference>
<dbReference type="Gene3D" id="3.30.1370.130">
    <property type="match status" value="3"/>
</dbReference>
<dbReference type="InterPro" id="IPR004845">
    <property type="entry name" value="T2SS_GspD_CS"/>
</dbReference>
<gene>
    <name evidence="9" type="ordered locus">Hore_18620</name>
</gene>
<evidence type="ECO:0000259" key="8">
    <source>
        <dbReference type="SMART" id="SM00965"/>
    </source>
</evidence>
<dbReference type="AlphaFoldDB" id="B8CZ92"/>
<dbReference type="PROSITE" id="PS00875">
    <property type="entry name" value="T2SP_D"/>
    <property type="match status" value="1"/>
</dbReference>
<dbReference type="InterPro" id="IPR011662">
    <property type="entry name" value="Secretin/TonB_short_N"/>
</dbReference>
<evidence type="ECO:0000256" key="6">
    <source>
        <dbReference type="RuleBase" id="RU004003"/>
    </source>
</evidence>
<evidence type="ECO:0000256" key="2">
    <source>
        <dbReference type="ARBA" id="ARBA00022448"/>
    </source>
</evidence>
<dbReference type="InterPro" id="IPR050810">
    <property type="entry name" value="Bact_Secretion_Sys_Channel"/>
</dbReference>
<proteinExistence type="inferred from homology"/>
<keyword evidence="3" id="KW-0732">Signal</keyword>
<feature type="domain" description="Secretin/TonB short N-terminal" evidence="8">
    <location>
        <begin position="153"/>
        <end position="201"/>
    </location>
</feature>
<dbReference type="eggNOG" id="COG4796">
    <property type="taxonomic scope" value="Bacteria"/>
</dbReference>
<evidence type="ECO:0000313" key="10">
    <source>
        <dbReference type="Proteomes" id="UP000000719"/>
    </source>
</evidence>
<dbReference type="PANTHER" id="PTHR30332:SF17">
    <property type="entry name" value="TYPE IV PILIATION SYSTEM PROTEIN DR_0774-RELATED"/>
    <property type="match status" value="1"/>
</dbReference>
<keyword evidence="5" id="KW-0998">Cell outer membrane</keyword>
<dbReference type="OrthoDB" id="9779724at2"/>
<accession>B8CZ92</accession>
<organism evidence="9 10">
    <name type="scientific">Halothermothrix orenii (strain H 168 / OCM 544 / DSM 9562)</name>
    <dbReference type="NCBI Taxonomy" id="373903"/>
    <lineage>
        <taxon>Bacteria</taxon>
        <taxon>Bacillati</taxon>
        <taxon>Bacillota</taxon>
        <taxon>Clostridia</taxon>
        <taxon>Halanaerobiales</taxon>
        <taxon>Halothermotrichaceae</taxon>
        <taxon>Halothermothrix</taxon>
    </lineage>
</organism>
<dbReference type="GO" id="GO:0009279">
    <property type="term" value="C:cell outer membrane"/>
    <property type="evidence" value="ECO:0007669"/>
    <property type="project" value="UniProtKB-SubCell"/>
</dbReference>
<dbReference type="EMBL" id="CP001098">
    <property type="protein sequence ID" value="ACL70611.1"/>
    <property type="molecule type" value="Genomic_DNA"/>
</dbReference>
<dbReference type="InterPro" id="IPR005644">
    <property type="entry name" value="NolW-like"/>
</dbReference>
<evidence type="ECO:0000256" key="7">
    <source>
        <dbReference type="RuleBase" id="RU004004"/>
    </source>
</evidence>
<dbReference type="SMART" id="SM00965">
    <property type="entry name" value="STN"/>
    <property type="match status" value="3"/>
</dbReference>
<dbReference type="STRING" id="373903.Hore_18620"/>
<dbReference type="PANTHER" id="PTHR30332">
    <property type="entry name" value="PROBABLE GENERAL SECRETION PATHWAY PROTEIN D"/>
    <property type="match status" value="1"/>
</dbReference>
<name>B8CZ92_HALOH</name>
<dbReference type="Proteomes" id="UP000000719">
    <property type="component" value="Chromosome"/>
</dbReference>
<keyword evidence="4" id="KW-0472">Membrane</keyword>